<gene>
    <name evidence="13" type="ORF">F3Y22_tig00116971pilonHSYRG00314</name>
</gene>
<keyword evidence="5" id="KW-0106">Calcium</keyword>
<evidence type="ECO:0000256" key="2">
    <source>
        <dbReference type="ARBA" id="ARBA00022692"/>
    </source>
</evidence>
<keyword evidence="7" id="KW-0472">Membrane</keyword>
<dbReference type="SUPFAM" id="SSF52025">
    <property type="entry name" value="PA domain"/>
    <property type="match status" value="1"/>
</dbReference>
<name>A0A6A2WTZ5_HIBSY</name>
<keyword evidence="13" id="KW-0675">Receptor</keyword>
<keyword evidence="8" id="KW-0325">Glycoprotein</keyword>
<dbReference type="GO" id="GO:0012505">
    <property type="term" value="C:endomembrane system"/>
    <property type="evidence" value="ECO:0007669"/>
    <property type="project" value="UniProtKB-SubCell"/>
</dbReference>
<dbReference type="Gene3D" id="3.50.30.30">
    <property type="match status" value="1"/>
</dbReference>
<dbReference type="PANTHER" id="PTHR22702">
    <property type="entry name" value="PROTEASE-ASSOCIATED DOMAIN-CONTAINING PROTEIN"/>
    <property type="match status" value="1"/>
</dbReference>
<keyword evidence="14" id="KW-1185">Reference proteome</keyword>
<dbReference type="PANTHER" id="PTHR22702:SF1">
    <property type="entry name" value="PROTEASE-ASSOCIATED DOMAIN-CONTAINING PROTEIN 1"/>
    <property type="match status" value="1"/>
</dbReference>
<comment type="subcellular location">
    <subcellularLocation>
        <location evidence="9">Endomembrane system</location>
        <topology evidence="9">Single-pass type I membrane protein</topology>
    </subcellularLocation>
</comment>
<evidence type="ECO:0000256" key="1">
    <source>
        <dbReference type="ARBA" id="ARBA00022536"/>
    </source>
</evidence>
<feature type="chain" id="PRO_5025653369" evidence="10">
    <location>
        <begin position="22"/>
        <end position="501"/>
    </location>
</feature>
<evidence type="ECO:0000256" key="6">
    <source>
        <dbReference type="ARBA" id="ARBA00022989"/>
    </source>
</evidence>
<keyword evidence="4" id="KW-0677">Repeat</keyword>
<dbReference type="EMBL" id="VEPZ02001744">
    <property type="protein sequence ID" value="KAE8658380.1"/>
    <property type="molecule type" value="Genomic_DNA"/>
</dbReference>
<dbReference type="InterPro" id="IPR003137">
    <property type="entry name" value="PA_domain"/>
</dbReference>
<organism evidence="13 14">
    <name type="scientific">Hibiscus syriacus</name>
    <name type="common">Rose of Sharon</name>
    <dbReference type="NCBI Taxonomy" id="106335"/>
    <lineage>
        <taxon>Eukaryota</taxon>
        <taxon>Viridiplantae</taxon>
        <taxon>Streptophyta</taxon>
        <taxon>Embryophyta</taxon>
        <taxon>Tracheophyta</taxon>
        <taxon>Spermatophyta</taxon>
        <taxon>Magnoliopsida</taxon>
        <taxon>eudicotyledons</taxon>
        <taxon>Gunneridae</taxon>
        <taxon>Pentapetalae</taxon>
        <taxon>rosids</taxon>
        <taxon>malvids</taxon>
        <taxon>Malvales</taxon>
        <taxon>Malvaceae</taxon>
        <taxon>Malvoideae</taxon>
        <taxon>Hibiscus</taxon>
    </lineage>
</organism>
<feature type="signal peptide" evidence="10">
    <location>
        <begin position="1"/>
        <end position="21"/>
    </location>
</feature>
<keyword evidence="1" id="KW-0245">EGF-like domain</keyword>
<evidence type="ECO:0000313" key="13">
    <source>
        <dbReference type="EMBL" id="KAE8658380.1"/>
    </source>
</evidence>
<evidence type="ECO:0000313" key="14">
    <source>
        <dbReference type="Proteomes" id="UP000436088"/>
    </source>
</evidence>
<dbReference type="Pfam" id="PF02225">
    <property type="entry name" value="PA"/>
    <property type="match status" value="1"/>
</dbReference>
<evidence type="ECO:0000256" key="9">
    <source>
        <dbReference type="ARBA" id="ARBA00046288"/>
    </source>
</evidence>
<evidence type="ECO:0000256" key="3">
    <source>
        <dbReference type="ARBA" id="ARBA00022729"/>
    </source>
</evidence>
<comment type="caution">
    <text evidence="13">The sequence shown here is derived from an EMBL/GenBank/DDBJ whole genome shotgun (WGS) entry which is preliminary data.</text>
</comment>
<evidence type="ECO:0000256" key="10">
    <source>
        <dbReference type="SAM" id="SignalP"/>
    </source>
</evidence>
<feature type="domain" description="PA" evidence="11">
    <location>
        <begin position="60"/>
        <end position="161"/>
    </location>
</feature>
<keyword evidence="2" id="KW-0812">Transmembrane</keyword>
<keyword evidence="6" id="KW-1133">Transmembrane helix</keyword>
<protein>
    <submittedName>
        <fullName evidence="13">Vacuolar-sorting receptor 1</fullName>
    </submittedName>
</protein>
<dbReference type="InterPro" id="IPR046450">
    <property type="entry name" value="PA_dom_sf"/>
</dbReference>
<evidence type="ECO:0000259" key="12">
    <source>
        <dbReference type="Pfam" id="PF25011"/>
    </source>
</evidence>
<dbReference type="Proteomes" id="UP000436088">
    <property type="component" value="Unassembled WGS sequence"/>
</dbReference>
<evidence type="ECO:0000256" key="8">
    <source>
        <dbReference type="ARBA" id="ARBA00023180"/>
    </source>
</evidence>
<evidence type="ECO:0000259" key="11">
    <source>
        <dbReference type="Pfam" id="PF02225"/>
    </source>
</evidence>
<accession>A0A6A2WTZ5</accession>
<evidence type="ECO:0000256" key="7">
    <source>
        <dbReference type="ARBA" id="ARBA00023136"/>
    </source>
</evidence>
<dbReference type="InterPro" id="IPR056858">
    <property type="entry name" value="VSR_TRX"/>
</dbReference>
<feature type="domain" description="Vacuolar sorting receptor thioredoxin-like" evidence="12">
    <location>
        <begin position="189"/>
        <end position="392"/>
    </location>
</feature>
<dbReference type="Pfam" id="PF25011">
    <property type="entry name" value="VSR_TRX"/>
    <property type="match status" value="1"/>
</dbReference>
<dbReference type="AlphaFoldDB" id="A0A6A2WTZ5"/>
<keyword evidence="3 10" id="KW-0732">Signal</keyword>
<proteinExistence type="predicted"/>
<evidence type="ECO:0000256" key="4">
    <source>
        <dbReference type="ARBA" id="ARBA00022737"/>
    </source>
</evidence>
<reference evidence="13" key="1">
    <citation type="submission" date="2019-09" db="EMBL/GenBank/DDBJ databases">
        <title>Draft genome information of white flower Hibiscus syriacus.</title>
        <authorList>
            <person name="Kim Y.-M."/>
        </authorList>
    </citation>
    <scope>NUCLEOTIDE SEQUENCE [LARGE SCALE GENOMIC DNA]</scope>
    <source>
        <strain evidence="13">YM2019G1</strain>
    </source>
</reference>
<sequence>MREKFGVVISVCILLWGTCLCSFVVKQNCLKVTSLWSINGDFDSVIGNFGVHRHGGTLIGTVVYPRPNKRGCKTFDEFHISFESRHARLPVVVLVDRGDCFFALKAWFAQRAGAAAILIADDINEPLITMATPEDGQAHGEYEQDITIPSVFISKSLGDRIKEALNNGDIVDVKLDWREESLLHPIDRIDYEFWMNSNYDCGPKCDSQLEFIKNFKGAARILEQKGYIRFTPHYMTWYCPDAFVLRKRCRSQCINHGRYCAPGLGPGYNGKDVMIQNLRQACLFKVANESGKPWLWWDYITEFANHCRSEEKYTKECSDKVIRSLTGIDPEKIDSCMGDTEADVENPVLEAEREARIRKGSHGEITIMPTLLINNRQYRGKLEKGAVLKAICGGFQERAKRSFCLSEDDEEFDAEADGSQDMVLNGGRNSGEQVEEQGRCRRVNGKAAVLVGETENQGPDGGDWEKQNFGAVVGVTIPLKLDHLDICFPAIAIGSCSGNQQ</sequence>
<evidence type="ECO:0000256" key="5">
    <source>
        <dbReference type="ARBA" id="ARBA00022837"/>
    </source>
</evidence>